<evidence type="ECO:0000259" key="1">
    <source>
        <dbReference type="Pfam" id="PF00534"/>
    </source>
</evidence>
<dbReference type="AlphaFoldDB" id="W4V7G4"/>
<protein>
    <submittedName>
        <fullName evidence="2">Glycogen synthase</fullName>
    </submittedName>
</protein>
<dbReference type="InterPro" id="IPR001296">
    <property type="entry name" value="Glyco_trans_1"/>
</dbReference>
<dbReference type="PANTHER" id="PTHR45825:SF11">
    <property type="entry name" value="ALPHA AMYLASE DOMAIN-CONTAINING PROTEIN"/>
    <property type="match status" value="1"/>
</dbReference>
<dbReference type="PANTHER" id="PTHR45825">
    <property type="entry name" value="GRANULE-BOUND STARCH SYNTHASE 1, CHLOROPLASTIC/AMYLOPLASTIC"/>
    <property type="match status" value="1"/>
</dbReference>
<dbReference type="CDD" id="cd03791">
    <property type="entry name" value="GT5_Glycogen_synthase_DULL1-like"/>
    <property type="match status" value="1"/>
</dbReference>
<accession>W4V7G4</accession>
<proteinExistence type="predicted"/>
<reference evidence="2" key="1">
    <citation type="journal article" date="2014" name="Genome Announc.">
        <title>Draft Genome Sequence of Clostridium straminisolvens Strain JCM 21531T, Isolated from a Cellulose-Degrading Bacterial Community.</title>
        <authorList>
            <person name="Yuki M."/>
            <person name="Oshima K."/>
            <person name="Suda W."/>
            <person name="Sakamoto M."/>
            <person name="Kitamura K."/>
            <person name="Iida T."/>
            <person name="Hattori M."/>
            <person name="Ohkuma M."/>
        </authorList>
    </citation>
    <scope>NUCLEOTIDE SEQUENCE [LARGE SCALE GENOMIC DNA]</scope>
    <source>
        <strain evidence="2">JCM 21531</strain>
    </source>
</reference>
<feature type="domain" description="Glycosyl transferase family 1" evidence="1">
    <location>
        <begin position="55"/>
        <end position="205"/>
    </location>
</feature>
<evidence type="ECO:0000313" key="3">
    <source>
        <dbReference type="Proteomes" id="UP000019109"/>
    </source>
</evidence>
<comment type="caution">
    <text evidence="2">The sequence shown here is derived from an EMBL/GenBank/DDBJ whole genome shotgun (WGS) entry which is preliminary data.</text>
</comment>
<name>W4V7G4_9FIRM</name>
<dbReference type="GO" id="GO:0016757">
    <property type="term" value="F:glycosyltransferase activity"/>
    <property type="evidence" value="ECO:0007669"/>
    <property type="project" value="InterPro"/>
</dbReference>
<dbReference type="Proteomes" id="UP000019109">
    <property type="component" value="Unassembled WGS sequence"/>
</dbReference>
<keyword evidence="3" id="KW-1185">Reference proteome</keyword>
<gene>
    <name evidence="2" type="ORF">JCM21531_2657</name>
</gene>
<dbReference type="Gene3D" id="3.40.50.2000">
    <property type="entry name" value="Glycogen Phosphorylase B"/>
    <property type="match status" value="2"/>
</dbReference>
<evidence type="ECO:0000313" key="2">
    <source>
        <dbReference type="EMBL" id="GAE89157.1"/>
    </source>
</evidence>
<dbReference type="SUPFAM" id="SSF53756">
    <property type="entry name" value="UDP-Glycosyltransferase/glycogen phosphorylase"/>
    <property type="match status" value="1"/>
</dbReference>
<dbReference type="EMBL" id="BAVR01000031">
    <property type="protein sequence ID" value="GAE89157.1"/>
    <property type="molecule type" value="Genomic_DNA"/>
</dbReference>
<dbReference type="Pfam" id="PF00534">
    <property type="entry name" value="Glycos_transf_1"/>
    <property type="match status" value="1"/>
</dbReference>
<sequence>MLKNRAKDLYGIVNGIDYDVFNPETDPRIHKNYNVETFKLKVENKYALQKEMGLPKKDVPVIGLISRLTGQKGLNLIMDEIDEMMKEDIQFVLLGAGDEYYETGFKKIQEKYPEKVGVFIGFNAPLAQRIYAGSDMFLMPSRFEPCGLGQLFSLRYGTIPIVRSTGGLAETVIDIDKDKKNGNGFSYEEFTSKDMLKTIKRAIKFYNEKPLEWESMVKRAMSEDYSWNKSASKYSDLYAKLMKKKI</sequence>
<organism evidence="2 3">
    <name type="scientific">Acetivibrio straminisolvens JCM 21531</name>
    <dbReference type="NCBI Taxonomy" id="1294263"/>
    <lineage>
        <taxon>Bacteria</taxon>
        <taxon>Bacillati</taxon>
        <taxon>Bacillota</taxon>
        <taxon>Clostridia</taxon>
        <taxon>Eubacteriales</taxon>
        <taxon>Oscillospiraceae</taxon>
        <taxon>Acetivibrio</taxon>
    </lineage>
</organism>
<dbReference type="STRING" id="1294263.JCM21531_2657"/>